<feature type="short sequence motif" description="'HIGH' region" evidence="11">
    <location>
        <begin position="127"/>
        <end position="137"/>
    </location>
</feature>
<feature type="domain" description="DALR anticodon binding" evidence="13">
    <location>
        <begin position="469"/>
        <end position="591"/>
    </location>
</feature>
<accession>A0A1Q2MBA0</accession>
<dbReference type="PANTHER" id="PTHR11956:SF5">
    <property type="entry name" value="ARGININE--TRNA LIGASE, CYTOPLASMIC"/>
    <property type="match status" value="1"/>
</dbReference>
<dbReference type="NCBIfam" id="TIGR00456">
    <property type="entry name" value="argS"/>
    <property type="match status" value="1"/>
</dbReference>
<evidence type="ECO:0000256" key="12">
    <source>
        <dbReference type="RuleBase" id="RU363038"/>
    </source>
</evidence>
<dbReference type="GO" id="GO:0005737">
    <property type="term" value="C:cytoplasm"/>
    <property type="evidence" value="ECO:0007669"/>
    <property type="project" value="UniProtKB-SubCell"/>
</dbReference>
<dbReference type="SMART" id="SM00836">
    <property type="entry name" value="DALR_1"/>
    <property type="match status" value="1"/>
</dbReference>
<dbReference type="GO" id="GO:0005524">
    <property type="term" value="F:ATP binding"/>
    <property type="evidence" value="ECO:0007669"/>
    <property type="project" value="UniProtKB-UniRule"/>
</dbReference>
<dbReference type="PROSITE" id="PS00178">
    <property type="entry name" value="AA_TRNA_LIGASE_I"/>
    <property type="match status" value="1"/>
</dbReference>
<dbReference type="PRINTS" id="PR01038">
    <property type="entry name" value="TRNASYNTHARG"/>
</dbReference>
<dbReference type="InterPro" id="IPR001412">
    <property type="entry name" value="aa-tRNA-synth_I_CS"/>
</dbReference>
<dbReference type="PANTHER" id="PTHR11956">
    <property type="entry name" value="ARGINYL-TRNA SYNTHETASE"/>
    <property type="match status" value="1"/>
</dbReference>
<keyword evidence="9 11" id="KW-0030">Aminoacyl-tRNA synthetase</keyword>
<dbReference type="InterPro" id="IPR001278">
    <property type="entry name" value="Arg-tRNA-ligase"/>
</dbReference>
<dbReference type="InterPro" id="IPR036695">
    <property type="entry name" value="Arg-tRNA-synth_N_sf"/>
</dbReference>
<evidence type="ECO:0000256" key="8">
    <source>
        <dbReference type="ARBA" id="ARBA00022917"/>
    </source>
</evidence>
<proteinExistence type="inferred from homology"/>
<evidence type="ECO:0000259" key="14">
    <source>
        <dbReference type="SMART" id="SM01016"/>
    </source>
</evidence>
<reference evidence="16" key="1">
    <citation type="submission" date="2017-02" db="EMBL/GenBank/DDBJ databases">
        <title>Comparative genomics and description of representatives of a novel lineage of planctomycetes thriving in anoxic sediments.</title>
        <authorList>
            <person name="Spring S."/>
            <person name="Bunk B."/>
            <person name="Sproer C."/>
        </authorList>
    </citation>
    <scope>NUCLEOTIDE SEQUENCE [LARGE SCALE GENOMIC DNA]</scope>
    <source>
        <strain evidence="16">SM-Chi-D1</strain>
    </source>
</reference>
<dbReference type="EMBL" id="CP019646">
    <property type="protein sequence ID" value="AQQ69808.1"/>
    <property type="molecule type" value="Genomic_DNA"/>
</dbReference>
<dbReference type="Pfam" id="PF03485">
    <property type="entry name" value="Arg_tRNA_synt_N"/>
    <property type="match status" value="1"/>
</dbReference>
<dbReference type="SMART" id="SM01016">
    <property type="entry name" value="Arg_tRNA_synt_N"/>
    <property type="match status" value="1"/>
</dbReference>
<dbReference type="KEGG" id="pbas:SMSP2_00142"/>
<dbReference type="InterPro" id="IPR014729">
    <property type="entry name" value="Rossmann-like_a/b/a_fold"/>
</dbReference>
<organism evidence="15 16">
    <name type="scientific">Limihaloglobus sulfuriphilus</name>
    <dbReference type="NCBI Taxonomy" id="1851148"/>
    <lineage>
        <taxon>Bacteria</taxon>
        <taxon>Pseudomonadati</taxon>
        <taxon>Planctomycetota</taxon>
        <taxon>Phycisphaerae</taxon>
        <taxon>Sedimentisphaerales</taxon>
        <taxon>Sedimentisphaeraceae</taxon>
        <taxon>Limihaloglobus</taxon>
    </lineage>
</organism>
<dbReference type="SUPFAM" id="SSF52374">
    <property type="entry name" value="Nucleotidylyl transferase"/>
    <property type="match status" value="1"/>
</dbReference>
<dbReference type="CDD" id="cd07956">
    <property type="entry name" value="Anticodon_Ia_Arg"/>
    <property type="match status" value="1"/>
</dbReference>
<evidence type="ECO:0000256" key="2">
    <source>
        <dbReference type="ARBA" id="ARBA00005594"/>
    </source>
</evidence>
<dbReference type="Gene3D" id="1.10.730.10">
    <property type="entry name" value="Isoleucyl-tRNA Synthetase, Domain 1"/>
    <property type="match status" value="1"/>
</dbReference>
<evidence type="ECO:0000256" key="4">
    <source>
        <dbReference type="ARBA" id="ARBA00022490"/>
    </source>
</evidence>
<dbReference type="GO" id="GO:0004814">
    <property type="term" value="F:arginine-tRNA ligase activity"/>
    <property type="evidence" value="ECO:0007669"/>
    <property type="project" value="UniProtKB-UniRule"/>
</dbReference>
<dbReference type="InterPro" id="IPR035684">
    <property type="entry name" value="ArgRS_core"/>
</dbReference>
<evidence type="ECO:0000259" key="13">
    <source>
        <dbReference type="SMART" id="SM00836"/>
    </source>
</evidence>
<dbReference type="STRING" id="1851148.SMSP2_00142"/>
<dbReference type="Gene3D" id="3.30.1360.70">
    <property type="entry name" value="Arginyl tRNA synthetase N-terminal domain"/>
    <property type="match status" value="1"/>
</dbReference>
<evidence type="ECO:0000313" key="16">
    <source>
        <dbReference type="Proteomes" id="UP000188181"/>
    </source>
</evidence>
<keyword evidence="5 11" id="KW-0436">Ligase</keyword>
<dbReference type="FunFam" id="3.40.50.620:FF:000030">
    <property type="entry name" value="Arginine--tRNA ligase"/>
    <property type="match status" value="1"/>
</dbReference>
<dbReference type="EC" id="6.1.1.19" evidence="11"/>
<sequence>MKPTINILENRVSAALSRAAESEQPLEALLKPSTNPKFGDYQANGVMAAAKRAGQNPRELAAKVIEILDVSDICDEPEIAGPGFINFRLKKSYISSCLSQILNDRNGRLAVEPVENPQTVVVDYSGPNIAKEMHVGHLRSTILGDCICQILEFLGHKVLRQNHIGDWGTQFGMLCALLKRREKDSSGSNAEALGLSDLESFYKEAKKKFDSDPDFAAEARAAIAGLHSGDREWLGYWQEIVDESKKHYMQIYDMLSIGLKDSDARGESAYKDDLAAVVKELRDKGLAVESDGAVCVFPDGYKTKDSTPMPFIIQKSDGAFLYATTDLAAMKYRVSKLGAERIVYVTDARQKLHFEMLFDVAKSAGIAGEETELSHVTFGTMLGNDGKPFKTRSGDNVKLKDLLEEAVERAAKVVDEKNAGLEPQLKARIAAAVGIGAVKYSDYSNNRTTDYIFSFDKMLAMEGNTAPYMQYACARVKSIERKAAQKGFDTDKIIASIDKFHLEDDFELDLAKHLLTYSEAVSAASQDYRPNLLTGYLYELAQKFSGFYTNCPVLTASQESLASRLALCKLTEVTLEHGLKKILRIDVPEKM</sequence>
<keyword evidence="7 11" id="KW-0067">ATP-binding</keyword>
<evidence type="ECO:0000256" key="6">
    <source>
        <dbReference type="ARBA" id="ARBA00022741"/>
    </source>
</evidence>
<dbReference type="AlphaFoldDB" id="A0A1Q2MBA0"/>
<comment type="subcellular location">
    <subcellularLocation>
        <location evidence="1 11">Cytoplasm</location>
    </subcellularLocation>
</comment>
<dbReference type="OrthoDB" id="9805987at2"/>
<dbReference type="FunFam" id="1.10.730.10:FF:000006">
    <property type="entry name" value="Arginyl-tRNA synthetase 2, mitochondrial"/>
    <property type="match status" value="1"/>
</dbReference>
<evidence type="ECO:0000256" key="9">
    <source>
        <dbReference type="ARBA" id="ARBA00023146"/>
    </source>
</evidence>
<keyword evidence="6 11" id="KW-0547">Nucleotide-binding</keyword>
<dbReference type="Proteomes" id="UP000188181">
    <property type="component" value="Chromosome"/>
</dbReference>
<dbReference type="HAMAP" id="MF_00123">
    <property type="entry name" value="Arg_tRNA_synth"/>
    <property type="match status" value="1"/>
</dbReference>
<evidence type="ECO:0000256" key="1">
    <source>
        <dbReference type="ARBA" id="ARBA00004496"/>
    </source>
</evidence>
<dbReference type="InterPro" id="IPR005148">
    <property type="entry name" value="Arg-tRNA-synth_N"/>
</dbReference>
<comment type="catalytic activity">
    <reaction evidence="10 11">
        <text>tRNA(Arg) + L-arginine + ATP = L-arginyl-tRNA(Arg) + AMP + diphosphate</text>
        <dbReference type="Rhea" id="RHEA:20301"/>
        <dbReference type="Rhea" id="RHEA-COMP:9658"/>
        <dbReference type="Rhea" id="RHEA-COMP:9673"/>
        <dbReference type="ChEBI" id="CHEBI:30616"/>
        <dbReference type="ChEBI" id="CHEBI:32682"/>
        <dbReference type="ChEBI" id="CHEBI:33019"/>
        <dbReference type="ChEBI" id="CHEBI:78442"/>
        <dbReference type="ChEBI" id="CHEBI:78513"/>
        <dbReference type="ChEBI" id="CHEBI:456215"/>
        <dbReference type="EC" id="6.1.1.19"/>
    </reaction>
</comment>
<feature type="domain" description="Arginyl tRNA synthetase N-terminal" evidence="14">
    <location>
        <begin position="6"/>
        <end position="89"/>
    </location>
</feature>
<comment type="subunit">
    <text evidence="3 11">Monomer.</text>
</comment>
<evidence type="ECO:0000256" key="7">
    <source>
        <dbReference type="ARBA" id="ARBA00022840"/>
    </source>
</evidence>
<protein>
    <recommendedName>
        <fullName evidence="11">Arginine--tRNA ligase</fullName>
        <ecNumber evidence="11">6.1.1.19</ecNumber>
    </recommendedName>
    <alternativeName>
        <fullName evidence="11">Arginyl-tRNA synthetase</fullName>
        <shortName evidence="11">ArgRS</shortName>
    </alternativeName>
</protein>
<dbReference type="GO" id="GO:0006420">
    <property type="term" value="P:arginyl-tRNA aminoacylation"/>
    <property type="evidence" value="ECO:0007669"/>
    <property type="project" value="UniProtKB-UniRule"/>
</dbReference>
<dbReference type="RefSeq" id="WP_146682114.1">
    <property type="nucleotide sequence ID" value="NZ_CP019646.1"/>
</dbReference>
<dbReference type="Pfam" id="PF00750">
    <property type="entry name" value="tRNA-synt_1d"/>
    <property type="match status" value="1"/>
</dbReference>
<gene>
    <name evidence="11 15" type="primary">argS</name>
    <name evidence="15" type="ORF">SMSP2_00142</name>
</gene>
<evidence type="ECO:0000256" key="5">
    <source>
        <dbReference type="ARBA" id="ARBA00022598"/>
    </source>
</evidence>
<evidence type="ECO:0000256" key="11">
    <source>
        <dbReference type="HAMAP-Rule" id="MF_00123"/>
    </source>
</evidence>
<dbReference type="Pfam" id="PF05746">
    <property type="entry name" value="DALR_1"/>
    <property type="match status" value="1"/>
</dbReference>
<dbReference type="SUPFAM" id="SSF47323">
    <property type="entry name" value="Anticodon-binding domain of a subclass of class I aminoacyl-tRNA synthetases"/>
    <property type="match status" value="1"/>
</dbReference>
<dbReference type="CDD" id="cd00671">
    <property type="entry name" value="ArgRS_core"/>
    <property type="match status" value="1"/>
</dbReference>
<evidence type="ECO:0000256" key="3">
    <source>
        <dbReference type="ARBA" id="ARBA00011245"/>
    </source>
</evidence>
<name>A0A1Q2MBA0_9BACT</name>
<evidence type="ECO:0000313" key="15">
    <source>
        <dbReference type="EMBL" id="AQQ69808.1"/>
    </source>
</evidence>
<dbReference type="InterPro" id="IPR008909">
    <property type="entry name" value="DALR_anticod-bd"/>
</dbReference>
<evidence type="ECO:0000256" key="10">
    <source>
        <dbReference type="ARBA" id="ARBA00049339"/>
    </source>
</evidence>
<dbReference type="SUPFAM" id="SSF55190">
    <property type="entry name" value="Arginyl-tRNA synthetase (ArgRS), N-terminal 'additional' domain"/>
    <property type="match status" value="1"/>
</dbReference>
<keyword evidence="8 11" id="KW-0648">Protein biosynthesis</keyword>
<keyword evidence="4 11" id="KW-0963">Cytoplasm</keyword>
<comment type="similarity">
    <text evidence="2 11 12">Belongs to the class-I aminoacyl-tRNA synthetase family.</text>
</comment>
<keyword evidence="16" id="KW-1185">Reference proteome</keyword>
<dbReference type="InterPro" id="IPR009080">
    <property type="entry name" value="tRNAsynth_Ia_anticodon-bd"/>
</dbReference>
<dbReference type="Gene3D" id="3.40.50.620">
    <property type="entry name" value="HUPs"/>
    <property type="match status" value="1"/>
</dbReference>